<dbReference type="Gene3D" id="3.20.20.80">
    <property type="entry name" value="Glycosidases"/>
    <property type="match status" value="1"/>
</dbReference>
<gene>
    <name evidence="5" type="ORF">J3R75_001513</name>
</gene>
<feature type="domain" description="Glycoside hydrolase family 5" evidence="4">
    <location>
        <begin position="52"/>
        <end position="243"/>
    </location>
</feature>
<evidence type="ECO:0000313" key="5">
    <source>
        <dbReference type="EMBL" id="MDQ0289406.1"/>
    </source>
</evidence>
<keyword evidence="1 3" id="KW-0378">Hydrolase</keyword>
<dbReference type="Proteomes" id="UP001238163">
    <property type="component" value="Unassembled WGS sequence"/>
</dbReference>
<evidence type="ECO:0000256" key="1">
    <source>
        <dbReference type="ARBA" id="ARBA00022801"/>
    </source>
</evidence>
<evidence type="ECO:0000259" key="4">
    <source>
        <dbReference type="Pfam" id="PF00150"/>
    </source>
</evidence>
<dbReference type="RefSeq" id="WP_307260825.1">
    <property type="nucleotide sequence ID" value="NZ_JAUSVL010000001.1"/>
</dbReference>
<accession>A0AAE4ANA4</accession>
<organism evidence="5 6">
    <name type="scientific">Oligosphaera ethanolica</name>
    <dbReference type="NCBI Taxonomy" id="760260"/>
    <lineage>
        <taxon>Bacteria</taxon>
        <taxon>Pseudomonadati</taxon>
        <taxon>Lentisphaerota</taxon>
        <taxon>Oligosphaeria</taxon>
        <taxon>Oligosphaerales</taxon>
        <taxon>Oligosphaeraceae</taxon>
        <taxon>Oligosphaera</taxon>
    </lineage>
</organism>
<dbReference type="EMBL" id="JAUSVL010000001">
    <property type="protein sequence ID" value="MDQ0289406.1"/>
    <property type="molecule type" value="Genomic_DNA"/>
</dbReference>
<dbReference type="GO" id="GO:0004553">
    <property type="term" value="F:hydrolase activity, hydrolyzing O-glycosyl compounds"/>
    <property type="evidence" value="ECO:0007669"/>
    <property type="project" value="InterPro"/>
</dbReference>
<dbReference type="Pfam" id="PF00150">
    <property type="entry name" value="Cellulase"/>
    <property type="match status" value="1"/>
</dbReference>
<keyword evidence="6" id="KW-1185">Reference proteome</keyword>
<dbReference type="GO" id="GO:0000272">
    <property type="term" value="P:polysaccharide catabolic process"/>
    <property type="evidence" value="ECO:0007669"/>
    <property type="project" value="InterPro"/>
</dbReference>
<name>A0AAE4ANA4_9BACT</name>
<evidence type="ECO:0000256" key="3">
    <source>
        <dbReference type="RuleBase" id="RU361153"/>
    </source>
</evidence>
<protein>
    <recommendedName>
        <fullName evidence="4">Glycoside hydrolase family 5 domain-containing protein</fullName>
    </recommendedName>
</protein>
<comment type="similarity">
    <text evidence="3">Belongs to the glycosyl hydrolase 5 (cellulase A) family.</text>
</comment>
<proteinExistence type="inferred from homology"/>
<dbReference type="InterPro" id="IPR017853">
    <property type="entry name" value="GH"/>
</dbReference>
<reference evidence="5" key="1">
    <citation type="submission" date="2023-07" db="EMBL/GenBank/DDBJ databases">
        <title>Genomic Encyclopedia of Type Strains, Phase IV (KMG-IV): sequencing the most valuable type-strain genomes for metagenomic binning, comparative biology and taxonomic classification.</title>
        <authorList>
            <person name="Goeker M."/>
        </authorList>
    </citation>
    <scope>NUCLEOTIDE SEQUENCE</scope>
    <source>
        <strain evidence="5">DSM 24202</strain>
    </source>
</reference>
<dbReference type="SUPFAM" id="SSF51445">
    <property type="entry name" value="(Trans)glycosidases"/>
    <property type="match status" value="1"/>
</dbReference>
<evidence type="ECO:0000313" key="6">
    <source>
        <dbReference type="Proteomes" id="UP001238163"/>
    </source>
</evidence>
<keyword evidence="2 3" id="KW-0326">Glycosidase</keyword>
<sequence length="355" mass="40899">MAQWSKEQAWAWYDAQPWLRGCNYLPADCCNRIALWQELDFEQHLATADRELALAAAIGFNSIRVIVEFMVWDEEHDGFMARLERFIATAAKHGISLMVCFANDCTVPRDENYRPQQLGPQAYDWGYHGGRKNSPHRQLNAMGYYPALDEPATAKRFYAMVAEIVSTYANDPRVVIWDIYNEPGAANRGDASVPHVEGLFGVARDCSPSQPLTTAVWRGLGRFSAAEQRALALSDLVSFHNYSSLESNVVLIRELRKLGRPLLNSEWLHRQQRNTVQELFPLFFLEKIGCWNWGFVAGLSQTYEPWEGMWERYQAGDQNIDFTKWQHDLFRPSLRPYDPREIDLIKRLCKLSDQG</sequence>
<comment type="caution">
    <text evidence="5">The sequence shown here is derived from an EMBL/GenBank/DDBJ whole genome shotgun (WGS) entry which is preliminary data.</text>
</comment>
<dbReference type="InterPro" id="IPR001547">
    <property type="entry name" value="Glyco_hydro_5"/>
</dbReference>
<evidence type="ECO:0000256" key="2">
    <source>
        <dbReference type="ARBA" id="ARBA00023295"/>
    </source>
</evidence>
<dbReference type="AlphaFoldDB" id="A0AAE4ANA4"/>